<dbReference type="Proteomes" id="UP001597304">
    <property type="component" value="Unassembled WGS sequence"/>
</dbReference>
<dbReference type="EMBL" id="JBHUEJ010000015">
    <property type="protein sequence ID" value="MFD1710260.1"/>
    <property type="molecule type" value="Genomic_DNA"/>
</dbReference>
<evidence type="ECO:0000313" key="1">
    <source>
        <dbReference type="EMBL" id="MFD1710260.1"/>
    </source>
</evidence>
<keyword evidence="2" id="KW-1185">Reference proteome</keyword>
<reference evidence="2" key="1">
    <citation type="journal article" date="2019" name="Int. J. Syst. Evol. Microbiol.">
        <title>The Global Catalogue of Microorganisms (GCM) 10K type strain sequencing project: providing services to taxonomists for standard genome sequencing and annotation.</title>
        <authorList>
            <consortium name="The Broad Institute Genomics Platform"/>
            <consortium name="The Broad Institute Genome Sequencing Center for Infectious Disease"/>
            <person name="Wu L."/>
            <person name="Ma J."/>
        </authorList>
    </citation>
    <scope>NUCLEOTIDE SEQUENCE [LARGE SCALE GENOMIC DNA]</scope>
    <source>
        <strain evidence="2">LMG 29247</strain>
    </source>
</reference>
<organism evidence="1 2">
    <name type="scientific">Ottowia flava</name>
    <dbReference type="NCBI Taxonomy" id="2675430"/>
    <lineage>
        <taxon>Bacteria</taxon>
        <taxon>Pseudomonadati</taxon>
        <taxon>Pseudomonadota</taxon>
        <taxon>Betaproteobacteria</taxon>
        <taxon>Burkholderiales</taxon>
        <taxon>Comamonadaceae</taxon>
        <taxon>Ottowia</taxon>
    </lineage>
</organism>
<gene>
    <name evidence="1" type="ORF">ACFSF0_06565</name>
</gene>
<evidence type="ECO:0000313" key="2">
    <source>
        <dbReference type="Proteomes" id="UP001597304"/>
    </source>
</evidence>
<accession>A0ABW4KV96</accession>
<name>A0ABW4KV96_9BURK</name>
<sequence>MSEVKREKGSLGIAWALRGLLESNVIGRLIPSQWGRRHVCGVRVMDCMVAGAKTPCVPWDGCNATA</sequence>
<proteinExistence type="predicted"/>
<comment type="caution">
    <text evidence="1">The sequence shown here is derived from an EMBL/GenBank/DDBJ whole genome shotgun (WGS) entry which is preliminary data.</text>
</comment>
<protein>
    <submittedName>
        <fullName evidence="1">Uncharacterized protein</fullName>
    </submittedName>
</protein>